<keyword evidence="5 10" id="KW-0997">Cell inner membrane</keyword>
<dbReference type="AlphaFoldDB" id="T0IS18"/>
<feature type="transmembrane region" description="Helical" evidence="10">
    <location>
        <begin position="32"/>
        <end position="51"/>
    </location>
</feature>
<feature type="domain" description="TonB C-terminal" evidence="12">
    <location>
        <begin position="145"/>
        <end position="237"/>
    </location>
</feature>
<dbReference type="PRINTS" id="PR01374">
    <property type="entry name" value="TONBPROTEIN"/>
</dbReference>
<evidence type="ECO:0000256" key="8">
    <source>
        <dbReference type="ARBA" id="ARBA00022989"/>
    </source>
</evidence>
<dbReference type="Proteomes" id="UP000015531">
    <property type="component" value="Unassembled WGS sequence"/>
</dbReference>
<protein>
    <recommendedName>
        <fullName evidence="10">Protein TonB</fullName>
    </recommendedName>
</protein>
<accession>T0IS18</accession>
<evidence type="ECO:0000256" key="5">
    <source>
        <dbReference type="ARBA" id="ARBA00022519"/>
    </source>
</evidence>
<reference evidence="13 14" key="1">
    <citation type="journal article" date="2013" name="Genome Announc.">
        <title>Draft Genome Sequence of Sphingobium lactosutens Strain DS20T, Isolated from a Hexachlorocyclohexane Dumpsite.</title>
        <authorList>
            <person name="Kumar R."/>
            <person name="Dwivedi V."/>
            <person name="Negi V."/>
            <person name="Khurana J.P."/>
            <person name="Lal R."/>
        </authorList>
    </citation>
    <scope>NUCLEOTIDE SEQUENCE [LARGE SCALE GENOMIC DNA]</scope>
    <source>
        <strain evidence="13 14">DS20</strain>
    </source>
</reference>
<dbReference type="PATRIC" id="fig|1331060.3.peg.2456"/>
<dbReference type="Gene3D" id="3.30.1150.10">
    <property type="match status" value="1"/>
</dbReference>
<dbReference type="InterPro" id="IPR037682">
    <property type="entry name" value="TonB_C"/>
</dbReference>
<dbReference type="InterPro" id="IPR003538">
    <property type="entry name" value="TonB"/>
</dbReference>
<comment type="subcellular location">
    <subcellularLocation>
        <location evidence="1 10">Cell inner membrane</location>
        <topology evidence="1 10">Single-pass membrane protein</topology>
        <orientation evidence="1 10">Periplasmic side</orientation>
    </subcellularLocation>
</comment>
<dbReference type="RefSeq" id="WP_021226254.1">
    <property type="nucleotide sequence ID" value="NZ_ATDP01000090.1"/>
</dbReference>
<dbReference type="eggNOG" id="COG0810">
    <property type="taxonomic scope" value="Bacteria"/>
</dbReference>
<proteinExistence type="inferred from homology"/>
<keyword evidence="8 10" id="KW-1133">Transmembrane helix</keyword>
<dbReference type="GO" id="GO:0098797">
    <property type="term" value="C:plasma membrane protein complex"/>
    <property type="evidence" value="ECO:0007669"/>
    <property type="project" value="TreeGrafter"/>
</dbReference>
<dbReference type="Pfam" id="PF03544">
    <property type="entry name" value="TonB_C"/>
    <property type="match status" value="1"/>
</dbReference>
<sequence>MRLMMTAKSAQTMMEQSNGASLRYGAERKSPLALGGTVAVHALVVAAFLLIPREVIDRFNPAPPIDTYAVPPDPPPPPVDQVDPAPDAALPNRPLPKQPTAPDTIIPLPPADSGLIGNAGPGDARIPLPPVLPPPPALPEPVLTQATIDPRALPTFQPDYPGAMIRQQKEGTVTVRITINAQGRVTDIERIEASDDSFWLATQRHALRAWRFRPATRDGAPVASTKILTVRFTLTDR</sequence>
<evidence type="ECO:0000256" key="4">
    <source>
        <dbReference type="ARBA" id="ARBA00022475"/>
    </source>
</evidence>
<keyword evidence="3 10" id="KW-0813">Transport</keyword>
<gene>
    <name evidence="13" type="ORF">RLDS_12930</name>
</gene>
<name>T0IS18_9SPHN</name>
<dbReference type="InterPro" id="IPR006260">
    <property type="entry name" value="TonB/TolA_C"/>
</dbReference>
<evidence type="ECO:0000256" key="3">
    <source>
        <dbReference type="ARBA" id="ARBA00022448"/>
    </source>
</evidence>
<evidence type="ECO:0000313" key="14">
    <source>
        <dbReference type="Proteomes" id="UP000015531"/>
    </source>
</evidence>
<organism evidence="13 14">
    <name type="scientific">Sphingobium lactosutens DS20</name>
    <dbReference type="NCBI Taxonomy" id="1331060"/>
    <lineage>
        <taxon>Bacteria</taxon>
        <taxon>Pseudomonadati</taxon>
        <taxon>Pseudomonadota</taxon>
        <taxon>Alphaproteobacteria</taxon>
        <taxon>Sphingomonadales</taxon>
        <taxon>Sphingomonadaceae</taxon>
        <taxon>Sphingobium</taxon>
    </lineage>
</organism>
<comment type="function">
    <text evidence="10">Interacts with outer membrane receptor proteins that carry out high-affinity binding and energy dependent uptake into the periplasmic space of specific substrates. It could act to transduce energy from the cytoplasmic membrane to specific energy-requiring processes in the outer membrane, resulting in the release into the periplasm of ligands bound by these outer membrane proteins.</text>
</comment>
<dbReference type="PANTHER" id="PTHR33446">
    <property type="entry name" value="PROTEIN TONB-RELATED"/>
    <property type="match status" value="1"/>
</dbReference>
<dbReference type="PANTHER" id="PTHR33446:SF2">
    <property type="entry name" value="PROTEIN TONB"/>
    <property type="match status" value="1"/>
</dbReference>
<keyword evidence="14" id="KW-1185">Reference proteome</keyword>
<dbReference type="SUPFAM" id="SSF74653">
    <property type="entry name" value="TolA/TonB C-terminal domain"/>
    <property type="match status" value="1"/>
</dbReference>
<feature type="compositionally biased region" description="Low complexity" evidence="11">
    <location>
        <begin position="80"/>
        <end position="91"/>
    </location>
</feature>
<comment type="similarity">
    <text evidence="2 10">Belongs to the TonB family.</text>
</comment>
<dbReference type="GO" id="GO:0031992">
    <property type="term" value="F:energy transducer activity"/>
    <property type="evidence" value="ECO:0007669"/>
    <property type="project" value="InterPro"/>
</dbReference>
<keyword evidence="9 10" id="KW-0472">Membrane</keyword>
<keyword evidence="6 10" id="KW-0812">Transmembrane</keyword>
<evidence type="ECO:0000256" key="6">
    <source>
        <dbReference type="ARBA" id="ARBA00022692"/>
    </source>
</evidence>
<dbReference type="GO" id="GO:0030288">
    <property type="term" value="C:outer membrane-bounded periplasmic space"/>
    <property type="evidence" value="ECO:0007669"/>
    <property type="project" value="InterPro"/>
</dbReference>
<evidence type="ECO:0000313" key="13">
    <source>
        <dbReference type="EMBL" id="EQB14635.1"/>
    </source>
</evidence>
<keyword evidence="7 10" id="KW-0653">Protein transport</keyword>
<evidence type="ECO:0000256" key="11">
    <source>
        <dbReference type="SAM" id="MobiDB-lite"/>
    </source>
</evidence>
<evidence type="ECO:0000259" key="12">
    <source>
        <dbReference type="PROSITE" id="PS52015"/>
    </source>
</evidence>
<dbReference type="GO" id="GO:0055085">
    <property type="term" value="P:transmembrane transport"/>
    <property type="evidence" value="ECO:0007669"/>
    <property type="project" value="InterPro"/>
</dbReference>
<dbReference type="EMBL" id="ATDP01000090">
    <property type="protein sequence ID" value="EQB14635.1"/>
    <property type="molecule type" value="Genomic_DNA"/>
</dbReference>
<evidence type="ECO:0000256" key="9">
    <source>
        <dbReference type="ARBA" id="ARBA00023136"/>
    </source>
</evidence>
<feature type="region of interest" description="Disordered" evidence="11">
    <location>
        <begin position="66"/>
        <end position="126"/>
    </location>
</feature>
<keyword evidence="4 10" id="KW-1003">Cell membrane</keyword>
<evidence type="ECO:0000256" key="2">
    <source>
        <dbReference type="ARBA" id="ARBA00006555"/>
    </source>
</evidence>
<comment type="caution">
    <text evidence="13">The sequence shown here is derived from an EMBL/GenBank/DDBJ whole genome shotgun (WGS) entry which is preliminary data.</text>
</comment>
<dbReference type="GO" id="GO:0015031">
    <property type="term" value="P:protein transport"/>
    <property type="evidence" value="ECO:0007669"/>
    <property type="project" value="UniProtKB-UniRule"/>
</dbReference>
<evidence type="ECO:0000256" key="10">
    <source>
        <dbReference type="RuleBase" id="RU362123"/>
    </source>
</evidence>
<dbReference type="NCBIfam" id="TIGR01352">
    <property type="entry name" value="tonB_Cterm"/>
    <property type="match status" value="1"/>
</dbReference>
<keyword evidence="10" id="KW-0735">Signal-anchor</keyword>
<dbReference type="GO" id="GO:0015891">
    <property type="term" value="P:siderophore transport"/>
    <property type="evidence" value="ECO:0007669"/>
    <property type="project" value="InterPro"/>
</dbReference>
<evidence type="ECO:0000256" key="1">
    <source>
        <dbReference type="ARBA" id="ARBA00004383"/>
    </source>
</evidence>
<dbReference type="PROSITE" id="PS52015">
    <property type="entry name" value="TONB_CTD"/>
    <property type="match status" value="1"/>
</dbReference>
<evidence type="ECO:0000256" key="7">
    <source>
        <dbReference type="ARBA" id="ARBA00022927"/>
    </source>
</evidence>
<dbReference type="InterPro" id="IPR051045">
    <property type="entry name" value="TonB-dependent_transducer"/>
</dbReference>